<dbReference type="InterPro" id="IPR036047">
    <property type="entry name" value="F-box-like_dom_sf"/>
</dbReference>
<dbReference type="SUPFAM" id="SSF81383">
    <property type="entry name" value="F-box domain"/>
    <property type="match status" value="1"/>
</dbReference>
<dbReference type="Proteomes" id="UP000242875">
    <property type="component" value="Unassembled WGS sequence"/>
</dbReference>
<sequence>MVRKAKYARRQSASVPPKYDLTERLSDEIVLHIFGYLSAADLNTCARVTLRWFWLANDSHLWKKLYLSRFQTPLTVQETISRPNRAYERIDTGMDVQERPQKRRKVVDANEVAANNLPLSDIRQSNSDADAIVPMRLRSLPSEPGRRWKTWYKISHRWQTVPVYGGGWSVGVQQFYFTKRHIGVTQYTILSNQANYSPPFHPISRRRRISPLISYAPITALAYSSPYITTAHTDNTVQIYRIIDDHSPYDDERQHHRLRIVHERTLSGVASRVGSLAIDSRSGRVVSGDRWGIKIWEINEDADDVIPNDTQVLEDYSFWDDDHSMLDNERKDRLDSRITLDNHISTIKSKKERGIFLVDLHDAMLDPVTGYNSGSGSGGMQGGITSVSFDDNRIIGVVSGPTEDKGVDWWSEVKVWKFASD</sequence>
<dbReference type="PROSITE" id="PS50181">
    <property type="entry name" value="FBOX"/>
    <property type="match status" value="1"/>
</dbReference>
<name>A0A261Y253_9FUNG</name>
<dbReference type="AlphaFoldDB" id="A0A261Y253"/>
<dbReference type="Gene3D" id="1.20.1280.50">
    <property type="match status" value="1"/>
</dbReference>
<dbReference type="InterPro" id="IPR036322">
    <property type="entry name" value="WD40_repeat_dom_sf"/>
</dbReference>
<proteinExistence type="predicted"/>
<dbReference type="Pfam" id="PF12937">
    <property type="entry name" value="F-box-like"/>
    <property type="match status" value="1"/>
</dbReference>
<evidence type="ECO:0000259" key="1">
    <source>
        <dbReference type="PROSITE" id="PS50181"/>
    </source>
</evidence>
<protein>
    <recommendedName>
        <fullName evidence="1">F-box domain-containing protein</fullName>
    </recommendedName>
</protein>
<feature type="domain" description="F-box" evidence="1">
    <location>
        <begin position="19"/>
        <end position="65"/>
    </location>
</feature>
<evidence type="ECO:0000313" key="2">
    <source>
        <dbReference type="EMBL" id="OZJ04648.1"/>
    </source>
</evidence>
<reference evidence="2 3" key="1">
    <citation type="journal article" date="2017" name="Mycologia">
        <title>Bifiguratus adelaidae, gen. et sp. nov., a new member of Mucoromycotina in endophytic and soil-dwelling habitats.</title>
        <authorList>
            <person name="Torres-Cruz T.J."/>
            <person name="Billingsley Tobias T.L."/>
            <person name="Almatruk M."/>
            <person name="Hesse C."/>
            <person name="Kuske C.R."/>
            <person name="Desiro A."/>
            <person name="Benucci G.M."/>
            <person name="Bonito G."/>
            <person name="Stajich J.E."/>
            <person name="Dunlap C."/>
            <person name="Arnold A.E."/>
            <person name="Porras-Alfaro A."/>
        </authorList>
    </citation>
    <scope>NUCLEOTIDE SEQUENCE [LARGE SCALE GENOMIC DNA]</scope>
    <source>
        <strain evidence="2 3">AZ0501</strain>
    </source>
</reference>
<dbReference type="EMBL" id="MVBO01000033">
    <property type="protein sequence ID" value="OZJ04648.1"/>
    <property type="molecule type" value="Genomic_DNA"/>
</dbReference>
<gene>
    <name evidence="2" type="ORF">BZG36_02897</name>
</gene>
<dbReference type="InterPro" id="IPR001810">
    <property type="entry name" value="F-box_dom"/>
</dbReference>
<evidence type="ECO:0000313" key="3">
    <source>
        <dbReference type="Proteomes" id="UP000242875"/>
    </source>
</evidence>
<dbReference type="SUPFAM" id="SSF50978">
    <property type="entry name" value="WD40 repeat-like"/>
    <property type="match status" value="1"/>
</dbReference>
<keyword evidence="3" id="KW-1185">Reference proteome</keyword>
<dbReference type="Pfam" id="PF25499">
    <property type="entry name" value="Beta-prop_pof12"/>
    <property type="match status" value="1"/>
</dbReference>
<comment type="caution">
    <text evidence="2">The sequence shown here is derived from an EMBL/GenBank/DDBJ whole genome shotgun (WGS) entry which is preliminary data.</text>
</comment>
<accession>A0A261Y253</accession>
<dbReference type="OrthoDB" id="3219396at2759"/>
<organism evidence="2 3">
    <name type="scientific">Bifiguratus adelaidae</name>
    <dbReference type="NCBI Taxonomy" id="1938954"/>
    <lineage>
        <taxon>Eukaryota</taxon>
        <taxon>Fungi</taxon>
        <taxon>Fungi incertae sedis</taxon>
        <taxon>Mucoromycota</taxon>
        <taxon>Mucoromycotina</taxon>
        <taxon>Endogonomycetes</taxon>
        <taxon>Endogonales</taxon>
        <taxon>Endogonales incertae sedis</taxon>
        <taxon>Bifiguratus</taxon>
    </lineage>
</organism>